<feature type="transmembrane region" description="Helical" evidence="1">
    <location>
        <begin position="74"/>
        <end position="93"/>
    </location>
</feature>
<reference evidence="2" key="1">
    <citation type="submission" date="2022-09" db="EMBL/GenBank/DDBJ databases">
        <title>Diverse halophilic archaea isolated from saline environments.</title>
        <authorList>
            <person name="Cui H.-L."/>
        </authorList>
    </citation>
    <scope>NUCLEOTIDE SEQUENCE</scope>
    <source>
        <strain evidence="2">ZS-35-S2</strain>
    </source>
</reference>
<dbReference type="PANTHER" id="PTHR36844">
    <property type="entry name" value="PROTEASE PRSW"/>
    <property type="match status" value="1"/>
</dbReference>
<dbReference type="EMBL" id="CP104003">
    <property type="protein sequence ID" value="UWM53185.1"/>
    <property type="molecule type" value="Genomic_DNA"/>
</dbReference>
<keyword evidence="1" id="KW-0812">Transmembrane</keyword>
<keyword evidence="1" id="KW-1133">Transmembrane helix</keyword>
<dbReference type="KEGG" id="ssai:N0B31_13660"/>
<dbReference type="RefSeq" id="WP_260592180.1">
    <property type="nucleotide sequence ID" value="NZ_CP104003.1"/>
</dbReference>
<dbReference type="Proteomes" id="UP001057580">
    <property type="component" value="Chromosome"/>
</dbReference>
<dbReference type="GO" id="GO:0008233">
    <property type="term" value="F:peptidase activity"/>
    <property type="evidence" value="ECO:0007669"/>
    <property type="project" value="UniProtKB-KW"/>
</dbReference>
<dbReference type="InterPro" id="IPR026898">
    <property type="entry name" value="PrsW"/>
</dbReference>
<dbReference type="Pfam" id="PF13367">
    <property type="entry name" value="PrsW-protease"/>
    <property type="match status" value="1"/>
</dbReference>
<proteinExistence type="predicted"/>
<name>A0A9E7R209_9EURY</name>
<evidence type="ECO:0000256" key="1">
    <source>
        <dbReference type="SAM" id="Phobius"/>
    </source>
</evidence>
<feature type="transmembrane region" description="Helical" evidence="1">
    <location>
        <begin position="45"/>
        <end position="68"/>
    </location>
</feature>
<feature type="transmembrane region" description="Helical" evidence="1">
    <location>
        <begin position="170"/>
        <end position="193"/>
    </location>
</feature>
<feature type="transmembrane region" description="Helical" evidence="1">
    <location>
        <begin position="105"/>
        <end position="123"/>
    </location>
</feature>
<organism evidence="2 3">
    <name type="scientific">Salinirubellus salinus</name>
    <dbReference type="NCBI Taxonomy" id="1364945"/>
    <lineage>
        <taxon>Archaea</taxon>
        <taxon>Methanobacteriati</taxon>
        <taxon>Methanobacteriota</taxon>
        <taxon>Stenosarchaea group</taxon>
        <taxon>Halobacteria</taxon>
        <taxon>Halobacteriales</taxon>
        <taxon>Natronomonadaceae</taxon>
        <taxon>Salinirubellus</taxon>
    </lineage>
</organism>
<dbReference type="GeneID" id="74943488"/>
<dbReference type="GO" id="GO:0006508">
    <property type="term" value="P:proteolysis"/>
    <property type="evidence" value="ECO:0007669"/>
    <property type="project" value="UniProtKB-KW"/>
</dbReference>
<keyword evidence="2" id="KW-0378">Hydrolase</keyword>
<feature type="transmembrane region" description="Helical" evidence="1">
    <location>
        <begin position="213"/>
        <end position="243"/>
    </location>
</feature>
<keyword evidence="1" id="KW-0472">Membrane</keyword>
<sequence length="341" mass="35623">MERDPVEARADDGLDLYDVSTWEPRTTIDRLSVGIYNGALTLGRVVFVLVALLIILAQFVLGGIGALFSTQPGAVALVALSVVPALALFAYVYSADVTSSEPLELVVGTFVLGILFAGFAAVVNTTLGGLQGVPIVGLFLFFFLVVGPVEETVKLLAVRLLPYRHESFDAVIDGAVYGAAAGLGFATIENALYISRGLTMSGQVVGGGGVGELIGMGAGITALRALAGPGHVIYSAFAGYYLGLAKFNPDRSGPIVVKGLLIASLIHATYNSLVSIVPGVANALFGVAPIVAFFGFVVVFDGVFGYILYRKLKRYAAAYHASRGDEIDEATFSPEVAEFDG</sequence>
<evidence type="ECO:0000313" key="2">
    <source>
        <dbReference type="EMBL" id="UWM53185.1"/>
    </source>
</evidence>
<feature type="transmembrane region" description="Helical" evidence="1">
    <location>
        <begin position="129"/>
        <end position="149"/>
    </location>
</feature>
<keyword evidence="2" id="KW-0645">Protease</keyword>
<dbReference type="EC" id="3.4.-.-" evidence="2"/>
<accession>A0A9E7R209</accession>
<gene>
    <name evidence="2" type="ORF">N0B31_13660</name>
</gene>
<feature type="transmembrane region" description="Helical" evidence="1">
    <location>
        <begin position="255"/>
        <end position="277"/>
    </location>
</feature>
<dbReference type="PANTHER" id="PTHR36844:SF1">
    <property type="entry name" value="PROTEASE PRSW"/>
    <property type="match status" value="1"/>
</dbReference>
<protein>
    <submittedName>
        <fullName evidence="2">PrsW family glutamic-type intramembrane protease</fullName>
        <ecNumber evidence="2">3.4.-.-</ecNumber>
    </submittedName>
</protein>
<evidence type="ECO:0000313" key="3">
    <source>
        <dbReference type="Proteomes" id="UP001057580"/>
    </source>
</evidence>
<dbReference type="AlphaFoldDB" id="A0A9E7R209"/>
<feature type="transmembrane region" description="Helical" evidence="1">
    <location>
        <begin position="283"/>
        <end position="309"/>
    </location>
</feature>
<keyword evidence="3" id="KW-1185">Reference proteome</keyword>